<evidence type="ECO:0000313" key="4">
    <source>
        <dbReference type="Proteomes" id="UP000014760"/>
    </source>
</evidence>
<reference evidence="3" key="3">
    <citation type="submission" date="2015-06" db="UniProtKB">
        <authorList>
            <consortium name="EnsemblMetazoa"/>
        </authorList>
    </citation>
    <scope>IDENTIFICATION</scope>
</reference>
<reference evidence="2 4" key="2">
    <citation type="journal article" date="2013" name="Nature">
        <title>Insights into bilaterian evolution from three spiralian genomes.</title>
        <authorList>
            <person name="Simakov O."/>
            <person name="Marletaz F."/>
            <person name="Cho S.J."/>
            <person name="Edsinger-Gonzales E."/>
            <person name="Havlak P."/>
            <person name="Hellsten U."/>
            <person name="Kuo D.H."/>
            <person name="Larsson T."/>
            <person name="Lv J."/>
            <person name="Arendt D."/>
            <person name="Savage R."/>
            <person name="Osoegawa K."/>
            <person name="de Jong P."/>
            <person name="Grimwood J."/>
            <person name="Chapman J.A."/>
            <person name="Shapiro H."/>
            <person name="Aerts A."/>
            <person name="Otillar R.P."/>
            <person name="Terry A.Y."/>
            <person name="Boore J.L."/>
            <person name="Grigoriev I.V."/>
            <person name="Lindberg D.R."/>
            <person name="Seaver E.C."/>
            <person name="Weisblat D.A."/>
            <person name="Putnam N.H."/>
            <person name="Rokhsar D.S."/>
        </authorList>
    </citation>
    <scope>NUCLEOTIDE SEQUENCE</scope>
    <source>
        <strain evidence="2 4">I ESC-2004</strain>
    </source>
</reference>
<dbReference type="EMBL" id="KB293112">
    <property type="protein sequence ID" value="ELU16531.1"/>
    <property type="molecule type" value="Genomic_DNA"/>
</dbReference>
<name>R7VJI1_CAPTE</name>
<dbReference type="EMBL" id="AMQN01004303">
    <property type="status" value="NOT_ANNOTATED_CDS"/>
    <property type="molecule type" value="Genomic_DNA"/>
</dbReference>
<feature type="compositionally biased region" description="Polar residues" evidence="1">
    <location>
        <begin position="111"/>
        <end position="125"/>
    </location>
</feature>
<proteinExistence type="predicted"/>
<dbReference type="AlphaFoldDB" id="R7VJI1"/>
<gene>
    <name evidence="2" type="ORF">CAPTEDRAFT_218906</name>
</gene>
<dbReference type="EnsemblMetazoa" id="CapteT218906">
    <property type="protein sequence ID" value="CapteP218906"/>
    <property type="gene ID" value="CapteG218906"/>
</dbReference>
<keyword evidence="4" id="KW-1185">Reference proteome</keyword>
<dbReference type="HOGENOM" id="CLU_1116645_0_0_1"/>
<dbReference type="Proteomes" id="UP000014760">
    <property type="component" value="Unassembled WGS sequence"/>
</dbReference>
<accession>R7VJI1</accession>
<dbReference type="OrthoDB" id="6107647at2759"/>
<evidence type="ECO:0000313" key="3">
    <source>
        <dbReference type="EnsemblMetazoa" id="CapteP218906"/>
    </source>
</evidence>
<feature type="region of interest" description="Disordered" evidence="1">
    <location>
        <begin position="86"/>
        <end position="206"/>
    </location>
</feature>
<evidence type="ECO:0000313" key="2">
    <source>
        <dbReference type="EMBL" id="ELU16531.1"/>
    </source>
</evidence>
<evidence type="ECO:0000256" key="1">
    <source>
        <dbReference type="SAM" id="MobiDB-lite"/>
    </source>
</evidence>
<reference evidence="4" key="1">
    <citation type="submission" date="2012-12" db="EMBL/GenBank/DDBJ databases">
        <authorList>
            <person name="Hellsten U."/>
            <person name="Grimwood J."/>
            <person name="Chapman J.A."/>
            <person name="Shapiro H."/>
            <person name="Aerts A."/>
            <person name="Otillar R.P."/>
            <person name="Terry A.Y."/>
            <person name="Boore J.L."/>
            <person name="Simakov O."/>
            <person name="Marletaz F."/>
            <person name="Cho S.-J."/>
            <person name="Edsinger-Gonzales E."/>
            <person name="Havlak P."/>
            <person name="Kuo D.-H."/>
            <person name="Larsson T."/>
            <person name="Lv J."/>
            <person name="Arendt D."/>
            <person name="Savage R."/>
            <person name="Osoegawa K."/>
            <person name="de Jong P."/>
            <person name="Lindberg D.R."/>
            <person name="Seaver E.C."/>
            <person name="Weisblat D.A."/>
            <person name="Putnam N.H."/>
            <person name="Grigoriev I.V."/>
            <person name="Rokhsar D.S."/>
        </authorList>
    </citation>
    <scope>NUCLEOTIDE SEQUENCE</scope>
    <source>
        <strain evidence="4">I ESC-2004</strain>
    </source>
</reference>
<feature type="compositionally biased region" description="Polar residues" evidence="1">
    <location>
        <begin position="86"/>
        <end position="102"/>
    </location>
</feature>
<sequence>MIKKKKNASKTSAFGLVFTHSLQHDESLTGYPVRLPSINSTVTMATAAPPMHYSVPPRTPFAEDPGAPCASPFCLSANRRYHVYGGTTSDYSGRITSRQSSPAKVIGIDGQNVNPATKTTTQTGRGSQGFFPRVKLRNQSDSTSSNGKTRSQSGSEGGLPKATSSRASPFLFELAPQPKPNADLRRRKRPFPPSTQHQEAPSTDLIHQKLILAPKSNPWVYRYKVKKSLNELNRILSGSVTQSSDFPTL</sequence>
<protein>
    <submittedName>
        <fullName evidence="2 3">Uncharacterized protein</fullName>
    </submittedName>
</protein>
<feature type="compositionally biased region" description="Polar residues" evidence="1">
    <location>
        <begin position="137"/>
        <end position="154"/>
    </location>
</feature>
<organism evidence="2">
    <name type="scientific">Capitella teleta</name>
    <name type="common">Polychaete worm</name>
    <dbReference type="NCBI Taxonomy" id="283909"/>
    <lineage>
        <taxon>Eukaryota</taxon>
        <taxon>Metazoa</taxon>
        <taxon>Spiralia</taxon>
        <taxon>Lophotrochozoa</taxon>
        <taxon>Annelida</taxon>
        <taxon>Polychaeta</taxon>
        <taxon>Sedentaria</taxon>
        <taxon>Scolecida</taxon>
        <taxon>Capitellidae</taxon>
        <taxon>Capitella</taxon>
    </lineage>
</organism>